<dbReference type="AlphaFoldDB" id="A0A1I4K8J5"/>
<gene>
    <name evidence="1" type="ORF">SAMN02910297_01665</name>
</gene>
<reference evidence="2" key="1">
    <citation type="submission" date="2016-10" db="EMBL/GenBank/DDBJ databases">
        <authorList>
            <person name="Varghese N."/>
        </authorList>
    </citation>
    <scope>NUCLEOTIDE SEQUENCE [LARGE SCALE GENOMIC DNA]</scope>
    <source>
        <strain evidence="2">DSM 16632</strain>
    </source>
</reference>
<protein>
    <submittedName>
        <fullName evidence="1">Uncharacterized protein</fullName>
    </submittedName>
</protein>
<dbReference type="EMBL" id="FOTL01000034">
    <property type="protein sequence ID" value="SFL74816.1"/>
    <property type="molecule type" value="Genomic_DNA"/>
</dbReference>
<proteinExistence type="predicted"/>
<dbReference type="Proteomes" id="UP000183442">
    <property type="component" value="Unassembled WGS sequence"/>
</dbReference>
<name>A0A1I4K8J5_METOL</name>
<sequence length="140" mass="16266">MSNIFQNDELSFKYPNNWKLVDNGDIKNCIAVLDCDSKFSRLMIFKYPQEGLSLDYLKNAIEDIPREESLIVEKSHLTLIGNKETHELIAHDRSHEPPLKTHSLSTISGRDAFSFNFFSFGLDNPDEDEFLMIYKTLKFE</sequence>
<accession>A0A1I4K8J5</accession>
<evidence type="ECO:0000313" key="1">
    <source>
        <dbReference type="EMBL" id="SFL74816.1"/>
    </source>
</evidence>
<organism evidence="1 2">
    <name type="scientific">Methanobrevibacter olleyae</name>
    <dbReference type="NCBI Taxonomy" id="294671"/>
    <lineage>
        <taxon>Archaea</taxon>
        <taxon>Methanobacteriati</taxon>
        <taxon>Methanobacteriota</taxon>
        <taxon>Methanomada group</taxon>
        <taxon>Methanobacteria</taxon>
        <taxon>Methanobacteriales</taxon>
        <taxon>Methanobacteriaceae</taxon>
        <taxon>Methanobrevibacter</taxon>
    </lineage>
</organism>
<evidence type="ECO:0000313" key="2">
    <source>
        <dbReference type="Proteomes" id="UP000183442"/>
    </source>
</evidence>
<dbReference type="RefSeq" id="WP_074798865.1">
    <property type="nucleotide sequence ID" value="NZ_FOTL01000034.1"/>
</dbReference>
<dbReference type="OrthoDB" id="374700at2157"/>